<name>A0A6V2C331_9STRA</name>
<dbReference type="Gene3D" id="3.30.1490.100">
    <property type="entry name" value="DNA polymerase, Y-family, little finger domain"/>
    <property type="match status" value="1"/>
</dbReference>
<dbReference type="GO" id="GO:0003684">
    <property type="term" value="F:damaged DNA binding"/>
    <property type="evidence" value="ECO:0007669"/>
    <property type="project" value="InterPro"/>
</dbReference>
<gene>
    <name evidence="1" type="ORF">DBRI00130_LOCUS6176</name>
    <name evidence="2" type="ORF">DBRI00130_LOCUS6177</name>
    <name evidence="3" type="ORF">DBRI00130_LOCUS6178</name>
</gene>
<sequence>MVVNDDGGGLLKTLSVENSFMRGTITTIQCVKSVGFDGLFVRLPKLLDERKLSSHAPQLAYPTTIRLSVRVVDPSLVKKNEEANTRRRPFLTVSKQFPFDGKRLLNSNNAHARSNFLQSLILPPLDTLLYRWRHCINVTKINVAVTNFADLLEINNSVNGTKTIANYRAGDIGQSCVTQFFHSKQSKDCVDIAVAPVQTSQLSPSVSSAHSRTKKPDMTLNRKRKTIDEMFKRNSCDVPDIGATAQQRGTNQSFCERKNISQQSLFYSTNNQSQASRIDPIFLAELPPDIAEEIRKNEGQQLLLFMDSSSPRPQAKKHNLKHYFVKKS</sequence>
<dbReference type="EMBL" id="HBNS01007642">
    <property type="protein sequence ID" value="CAE4590506.1"/>
    <property type="molecule type" value="Transcribed_RNA"/>
</dbReference>
<dbReference type="EMBL" id="HBNS01007640">
    <property type="protein sequence ID" value="CAE4590502.1"/>
    <property type="molecule type" value="Transcribed_RNA"/>
</dbReference>
<evidence type="ECO:0000313" key="2">
    <source>
        <dbReference type="EMBL" id="CAE4590505.1"/>
    </source>
</evidence>
<reference evidence="3" key="1">
    <citation type="submission" date="2021-01" db="EMBL/GenBank/DDBJ databases">
        <authorList>
            <person name="Corre E."/>
            <person name="Pelletier E."/>
            <person name="Niang G."/>
            <person name="Scheremetjew M."/>
            <person name="Finn R."/>
            <person name="Kale V."/>
            <person name="Holt S."/>
            <person name="Cochrane G."/>
            <person name="Meng A."/>
            <person name="Brown T."/>
            <person name="Cohen L."/>
        </authorList>
    </citation>
    <scope>NUCLEOTIDE SEQUENCE</scope>
    <source>
        <strain evidence="3">GSO104</strain>
    </source>
</reference>
<evidence type="ECO:0000313" key="1">
    <source>
        <dbReference type="EMBL" id="CAE4590502.1"/>
    </source>
</evidence>
<proteinExistence type="predicted"/>
<dbReference type="InterPro" id="IPR036775">
    <property type="entry name" value="DNA_pol_Y-fam_lit_finger_sf"/>
</dbReference>
<evidence type="ECO:0000313" key="3">
    <source>
        <dbReference type="EMBL" id="CAE4590506.1"/>
    </source>
</evidence>
<dbReference type="AlphaFoldDB" id="A0A6V2C331"/>
<dbReference type="EMBL" id="HBNS01007641">
    <property type="protein sequence ID" value="CAE4590505.1"/>
    <property type="molecule type" value="Transcribed_RNA"/>
</dbReference>
<organism evidence="3">
    <name type="scientific">Ditylum brightwellii</name>
    <dbReference type="NCBI Taxonomy" id="49249"/>
    <lineage>
        <taxon>Eukaryota</taxon>
        <taxon>Sar</taxon>
        <taxon>Stramenopiles</taxon>
        <taxon>Ochrophyta</taxon>
        <taxon>Bacillariophyta</taxon>
        <taxon>Mediophyceae</taxon>
        <taxon>Lithodesmiophycidae</taxon>
        <taxon>Lithodesmiales</taxon>
        <taxon>Lithodesmiaceae</taxon>
        <taxon>Ditylum</taxon>
    </lineage>
</organism>
<dbReference type="GO" id="GO:0006281">
    <property type="term" value="P:DNA repair"/>
    <property type="evidence" value="ECO:0007669"/>
    <property type="project" value="InterPro"/>
</dbReference>
<accession>A0A6V2C331</accession>
<protein>
    <submittedName>
        <fullName evidence="3">Uncharacterized protein</fullName>
    </submittedName>
</protein>